<dbReference type="AlphaFoldDB" id="A0A4Z1CZJ6"/>
<evidence type="ECO:0000313" key="2">
    <source>
        <dbReference type="Proteomes" id="UP000298159"/>
    </source>
</evidence>
<dbReference type="SUPFAM" id="SSF55961">
    <property type="entry name" value="Bet v1-like"/>
    <property type="match status" value="1"/>
</dbReference>
<organism evidence="1 2">
    <name type="scientific">Streptomyces bauhiniae</name>
    <dbReference type="NCBI Taxonomy" id="2340725"/>
    <lineage>
        <taxon>Bacteria</taxon>
        <taxon>Bacillati</taxon>
        <taxon>Actinomycetota</taxon>
        <taxon>Actinomycetes</taxon>
        <taxon>Kitasatosporales</taxon>
        <taxon>Streptomycetaceae</taxon>
        <taxon>Streptomyces</taxon>
    </lineage>
</organism>
<comment type="caution">
    <text evidence="1">The sequence shown here is derived from an EMBL/GenBank/DDBJ whole genome shotgun (WGS) entry which is preliminary data.</text>
</comment>
<accession>A0A4Z1CZJ6</accession>
<proteinExistence type="predicted"/>
<sequence length="176" mass="19798">MQQRLSPEGLPMPDLMELSELRARRERWIDAPPQTVYDLITDVAASAAWTPDLVSAQYETEGVPQVGSWFTAVNADVRHDHEWVTRSRVHAAEAGREFAWYVVVQGVDATLWHYRLRPRDGGTLVTESWQVEHLFPVMGTSREELLALKAHNTAGMEATLNALADAATARHTRSPR</sequence>
<dbReference type="Proteomes" id="UP000298159">
    <property type="component" value="Unassembled WGS sequence"/>
</dbReference>
<dbReference type="InterPro" id="IPR023393">
    <property type="entry name" value="START-like_dom_sf"/>
</dbReference>
<dbReference type="EMBL" id="SRRT01000006">
    <property type="protein sequence ID" value="TGN74795.1"/>
    <property type="molecule type" value="Genomic_DNA"/>
</dbReference>
<dbReference type="Gene3D" id="3.30.530.20">
    <property type="match status" value="1"/>
</dbReference>
<dbReference type="Pfam" id="PF10604">
    <property type="entry name" value="Polyketide_cyc2"/>
    <property type="match status" value="1"/>
</dbReference>
<keyword evidence="2" id="KW-1185">Reference proteome</keyword>
<dbReference type="CDD" id="cd07812">
    <property type="entry name" value="SRPBCC"/>
    <property type="match status" value="1"/>
</dbReference>
<protein>
    <submittedName>
        <fullName evidence="1">SRPBCC family protein</fullName>
    </submittedName>
</protein>
<evidence type="ECO:0000313" key="1">
    <source>
        <dbReference type="EMBL" id="TGN74795.1"/>
    </source>
</evidence>
<gene>
    <name evidence="1" type="ORF">E5083_21715</name>
</gene>
<name>A0A4Z1CZJ6_9ACTN</name>
<reference evidence="1 2" key="1">
    <citation type="submission" date="2019-04" db="EMBL/GenBank/DDBJ databases">
        <title>Streptomyces sp. nov. Bv016 isolated from bark of Buahinia variegata.</title>
        <authorList>
            <person name="Kanchanasin P."/>
            <person name="Tanasupawat S."/>
            <person name="Yuki M."/>
            <person name="Kudo T."/>
        </authorList>
    </citation>
    <scope>NUCLEOTIDE SEQUENCE [LARGE SCALE GENOMIC DNA]</scope>
    <source>
        <strain evidence="1 2">Bv016</strain>
    </source>
</reference>
<dbReference type="InterPro" id="IPR019587">
    <property type="entry name" value="Polyketide_cyclase/dehydratase"/>
</dbReference>